<reference evidence="2 3" key="1">
    <citation type="journal article" date="2013" name="Genome Biol.">
        <title>The genome sequence of the most widely cultivated cacao type and its use to identify candidate genes regulating pod color.</title>
        <authorList>
            <person name="Motamayor J.C."/>
            <person name="Mockaitis K."/>
            <person name="Schmutz J."/>
            <person name="Haiminen N."/>
            <person name="Iii D.L."/>
            <person name="Cornejo O."/>
            <person name="Findley S.D."/>
            <person name="Zheng P."/>
            <person name="Utro F."/>
            <person name="Royaert S."/>
            <person name="Saski C."/>
            <person name="Jenkins J."/>
            <person name="Podicheti R."/>
            <person name="Zhao M."/>
            <person name="Scheffler B.E."/>
            <person name="Stack J.C."/>
            <person name="Feltus F.A."/>
            <person name="Mustiga G.M."/>
            <person name="Amores F."/>
            <person name="Phillips W."/>
            <person name="Marelli J.P."/>
            <person name="May G.D."/>
            <person name="Shapiro H."/>
            <person name="Ma J."/>
            <person name="Bustamante C.D."/>
            <person name="Schnell R.J."/>
            <person name="Main D."/>
            <person name="Gilbert D."/>
            <person name="Parida L."/>
            <person name="Kuhn D.N."/>
        </authorList>
    </citation>
    <scope>NUCLEOTIDE SEQUENCE [LARGE SCALE GENOMIC DNA]</scope>
    <source>
        <strain evidence="3">cv. Matina 1-6</strain>
    </source>
</reference>
<evidence type="ECO:0000256" key="1">
    <source>
        <dbReference type="SAM" id="MobiDB-lite"/>
    </source>
</evidence>
<protein>
    <submittedName>
        <fullName evidence="2">Uncharacterized protein isoform 1</fullName>
    </submittedName>
</protein>
<dbReference type="InParanoid" id="A0A061DI92"/>
<dbReference type="EMBL" id="CM001879">
    <property type="protein sequence ID" value="EOX92264.1"/>
    <property type="molecule type" value="Genomic_DNA"/>
</dbReference>
<dbReference type="GO" id="GO:0010274">
    <property type="term" value="P:hydrotropism"/>
    <property type="evidence" value="ECO:0007669"/>
    <property type="project" value="InterPro"/>
</dbReference>
<dbReference type="NCBIfam" id="TIGR01570">
    <property type="entry name" value="A_thal_3588"/>
    <property type="match status" value="1"/>
</dbReference>
<dbReference type="PANTHER" id="PTHR31696">
    <property type="entry name" value="PROTEIN MIZU-KUSSEI 1"/>
    <property type="match status" value="1"/>
</dbReference>
<name>A0A061DI92_THECC</name>
<dbReference type="Gramene" id="EOX92264">
    <property type="protein sequence ID" value="EOX92264"/>
    <property type="gene ID" value="TCM_001237"/>
</dbReference>
<dbReference type="PANTHER" id="PTHR31696:SF4">
    <property type="entry name" value="OS08G0171800 PROTEIN"/>
    <property type="match status" value="1"/>
</dbReference>
<feature type="region of interest" description="Disordered" evidence="1">
    <location>
        <begin position="1"/>
        <end position="51"/>
    </location>
</feature>
<organism evidence="2 3">
    <name type="scientific">Theobroma cacao</name>
    <name type="common">Cacao</name>
    <name type="synonym">Cocoa</name>
    <dbReference type="NCBI Taxonomy" id="3641"/>
    <lineage>
        <taxon>Eukaryota</taxon>
        <taxon>Viridiplantae</taxon>
        <taxon>Streptophyta</taxon>
        <taxon>Embryophyta</taxon>
        <taxon>Tracheophyta</taxon>
        <taxon>Spermatophyta</taxon>
        <taxon>Magnoliopsida</taxon>
        <taxon>eudicotyledons</taxon>
        <taxon>Gunneridae</taxon>
        <taxon>Pentapetalae</taxon>
        <taxon>rosids</taxon>
        <taxon>malvids</taxon>
        <taxon>Malvales</taxon>
        <taxon>Malvaceae</taxon>
        <taxon>Byttnerioideae</taxon>
        <taxon>Theobroma</taxon>
    </lineage>
</organism>
<sequence length="340" mass="37417">MGESRPRTSAATSNDIEPPTPTTPKTPRAPSTPRQPVSLVQPSQKHKKHKPRVLRVFRSVFRSFPIITPACKFPSLPGGIPDPHKSITSGTRVTGTLFGYRKGRVSLSVQETPRCLPSLVVELAMQTNVLQKELGAGMVRIALECEKRAEKDRIKLFEEPLWTMYCNGKKTGYGVKRDATEEDLNVMELLKAVSMGAGVLPGNSETEGLDGELAYMRAYFERVVGSKDSETLYMISPDGNNGPELSVSIFSFRKRLFQALPAIAINFCNMGKLAQVLKKRFCHMVEAFISCKNDKGNESGEEPKIRSSETVSIEETAIRIKAPRGPTRPSVPKGPPAQTS</sequence>
<evidence type="ECO:0000313" key="3">
    <source>
        <dbReference type="Proteomes" id="UP000026915"/>
    </source>
</evidence>
<dbReference type="HOGENOM" id="CLU_057026_1_1_1"/>
<dbReference type="eggNOG" id="ENOG502QSCG">
    <property type="taxonomic scope" value="Eukaryota"/>
</dbReference>
<keyword evidence="3" id="KW-1185">Reference proteome</keyword>
<proteinExistence type="predicted"/>
<feature type="compositionally biased region" description="Polar residues" evidence="1">
    <location>
        <begin position="34"/>
        <end position="43"/>
    </location>
</feature>
<accession>A0A061DI92</accession>
<dbReference type="AlphaFoldDB" id="A0A061DI92"/>
<dbReference type="Proteomes" id="UP000026915">
    <property type="component" value="Chromosome 1"/>
</dbReference>
<gene>
    <name evidence="2" type="ORF">TCM_001237</name>
</gene>
<evidence type="ECO:0000313" key="2">
    <source>
        <dbReference type="EMBL" id="EOX92264.1"/>
    </source>
</evidence>
<dbReference type="OMA" id="MHTHALL"/>
<dbReference type="InterPro" id="IPR006460">
    <property type="entry name" value="MIZ1-like_pln"/>
</dbReference>
<feature type="region of interest" description="Disordered" evidence="1">
    <location>
        <begin position="316"/>
        <end position="340"/>
    </location>
</feature>
<dbReference type="Pfam" id="PF04759">
    <property type="entry name" value="DUF617"/>
    <property type="match status" value="1"/>
</dbReference>
<dbReference type="STRING" id="3641.A0A061DI92"/>